<dbReference type="Proteomes" id="UP001175271">
    <property type="component" value="Unassembled WGS sequence"/>
</dbReference>
<reference evidence="2" key="1">
    <citation type="submission" date="2023-06" db="EMBL/GenBank/DDBJ databases">
        <title>Genomic analysis of the entomopathogenic nematode Steinernema hermaphroditum.</title>
        <authorList>
            <person name="Schwarz E.M."/>
            <person name="Heppert J.K."/>
            <person name="Baniya A."/>
            <person name="Schwartz H.T."/>
            <person name="Tan C.-H."/>
            <person name="Antoshechkin I."/>
            <person name="Sternberg P.W."/>
            <person name="Goodrich-Blair H."/>
            <person name="Dillman A.R."/>
        </authorList>
    </citation>
    <scope>NUCLEOTIDE SEQUENCE</scope>
    <source>
        <strain evidence="2">PS9179</strain>
        <tissue evidence="2">Whole animal</tissue>
    </source>
</reference>
<organism evidence="2 3">
    <name type="scientific">Steinernema hermaphroditum</name>
    <dbReference type="NCBI Taxonomy" id="289476"/>
    <lineage>
        <taxon>Eukaryota</taxon>
        <taxon>Metazoa</taxon>
        <taxon>Ecdysozoa</taxon>
        <taxon>Nematoda</taxon>
        <taxon>Chromadorea</taxon>
        <taxon>Rhabditida</taxon>
        <taxon>Tylenchina</taxon>
        <taxon>Panagrolaimomorpha</taxon>
        <taxon>Strongyloidoidea</taxon>
        <taxon>Steinernematidae</taxon>
        <taxon>Steinernema</taxon>
    </lineage>
</organism>
<keyword evidence="3" id="KW-1185">Reference proteome</keyword>
<name>A0AA39H494_9BILA</name>
<feature type="region of interest" description="Disordered" evidence="1">
    <location>
        <begin position="1"/>
        <end position="23"/>
    </location>
</feature>
<evidence type="ECO:0000313" key="2">
    <source>
        <dbReference type="EMBL" id="KAK0398963.1"/>
    </source>
</evidence>
<comment type="caution">
    <text evidence="2">The sequence shown here is derived from an EMBL/GenBank/DDBJ whole genome shotgun (WGS) entry which is preliminary data.</text>
</comment>
<dbReference type="EMBL" id="JAUCMV010000005">
    <property type="protein sequence ID" value="KAK0398963.1"/>
    <property type="molecule type" value="Genomic_DNA"/>
</dbReference>
<gene>
    <name evidence="2" type="ORF">QR680_002833</name>
</gene>
<evidence type="ECO:0000256" key="1">
    <source>
        <dbReference type="SAM" id="MobiDB-lite"/>
    </source>
</evidence>
<proteinExistence type="predicted"/>
<dbReference type="AlphaFoldDB" id="A0AA39H494"/>
<accession>A0AA39H494</accession>
<evidence type="ECO:0000313" key="3">
    <source>
        <dbReference type="Proteomes" id="UP001175271"/>
    </source>
</evidence>
<protein>
    <submittedName>
        <fullName evidence="2">Uncharacterized protein</fullName>
    </submittedName>
</protein>
<feature type="compositionally biased region" description="Basic residues" evidence="1">
    <location>
        <begin position="1"/>
        <end position="12"/>
    </location>
</feature>
<sequence length="357" mass="41317">MTRHHLLMRRRASSGPTTNPEHKLRKTWTSRLTGRMMTDLQDSACDSKRMRLTVSTCCYERRDHNDYDQAGNEDLKSNAIQSSALHLKLQESRCESRPKIKRTCEENDRWSIQRTDCPLEGGMTMLENIKSRAKLLREMGMSHSWKPLIVQGRRLSEKHNVRDHGARGRNCFLFHSEQKSNTLSPAAENFCREIPSATKNVCRLLRDQHFTLFSSSFSLRPFVGVREELRRKKMNKKAKKAAKAMIKTPSPDHQASHTDKCFHTPTTVQVIGTLQLPAIKNILVEYDCVVFHYVRGPITDRSGSPEVMRHPNKGEQNNRAIKQDKKSIHVVVYRSRLQNQQNIATHKWFHDPARGRQ</sequence>